<protein>
    <submittedName>
        <fullName evidence="1">Uncharacterized protein</fullName>
    </submittedName>
</protein>
<gene>
    <name evidence="1" type="ORF">ACFFQ6_14460</name>
</gene>
<organism evidence="1 2">
    <name type="scientific">Rhodococcus baikonurensis</name>
    <dbReference type="NCBI Taxonomy" id="172041"/>
    <lineage>
        <taxon>Bacteria</taxon>
        <taxon>Bacillati</taxon>
        <taxon>Actinomycetota</taxon>
        <taxon>Actinomycetes</taxon>
        <taxon>Mycobacteriales</taxon>
        <taxon>Nocardiaceae</taxon>
        <taxon>Rhodococcus</taxon>
        <taxon>Rhodococcus erythropolis group</taxon>
    </lineage>
</organism>
<name>A0ABV5XEK4_9NOCA</name>
<evidence type="ECO:0000313" key="2">
    <source>
        <dbReference type="Proteomes" id="UP001589587"/>
    </source>
</evidence>
<comment type="caution">
    <text evidence="1">The sequence shown here is derived from an EMBL/GenBank/DDBJ whole genome shotgun (WGS) entry which is preliminary data.</text>
</comment>
<accession>A0ABV5XEK4</accession>
<dbReference type="Proteomes" id="UP001589587">
    <property type="component" value="Unassembled WGS sequence"/>
</dbReference>
<dbReference type="RefSeq" id="WP_378374885.1">
    <property type="nucleotide sequence ID" value="NZ_JBHMAS010000031.1"/>
</dbReference>
<keyword evidence="2" id="KW-1185">Reference proteome</keyword>
<evidence type="ECO:0000313" key="1">
    <source>
        <dbReference type="EMBL" id="MFB9780898.1"/>
    </source>
</evidence>
<sequence>MLSRSWRDALAYAGLPPRVLARFPAHRSDIATSERVPIAVIAAVLVHTEVAFTQRTYADSQG</sequence>
<reference evidence="1 2" key="1">
    <citation type="submission" date="2024-09" db="EMBL/GenBank/DDBJ databases">
        <authorList>
            <person name="Sun Q."/>
            <person name="Mori K."/>
        </authorList>
    </citation>
    <scope>NUCLEOTIDE SEQUENCE [LARGE SCALE GENOMIC DNA]</scope>
    <source>
        <strain evidence="1 2">JCM 11411</strain>
    </source>
</reference>
<proteinExistence type="predicted"/>
<dbReference type="EMBL" id="JBHMAS010000031">
    <property type="protein sequence ID" value="MFB9780898.1"/>
    <property type="molecule type" value="Genomic_DNA"/>
</dbReference>